<comment type="subcellular location">
    <subcellularLocation>
        <location evidence="1">Membrane</location>
        <topology evidence="1">Multi-pass membrane protein</topology>
    </subcellularLocation>
</comment>
<gene>
    <name evidence="8" type="ORF">PCOR1329_LOCUS26879</name>
</gene>
<evidence type="ECO:0000256" key="1">
    <source>
        <dbReference type="ARBA" id="ARBA00004141"/>
    </source>
</evidence>
<dbReference type="InterPro" id="IPR013936">
    <property type="entry name" value="CRT-like"/>
</dbReference>
<protein>
    <submittedName>
        <fullName evidence="8">Uncharacterized protein</fullName>
    </submittedName>
</protein>
<keyword evidence="5 7" id="KW-1133">Transmembrane helix</keyword>
<comment type="caution">
    <text evidence="8">The sequence shown here is derived from an EMBL/GenBank/DDBJ whole genome shotgun (WGS) entry which is preliminary data.</text>
</comment>
<feature type="transmembrane region" description="Helical" evidence="7">
    <location>
        <begin position="176"/>
        <end position="195"/>
    </location>
</feature>
<keyword evidence="9" id="KW-1185">Reference proteome</keyword>
<proteinExistence type="inferred from homology"/>
<reference evidence="8" key="1">
    <citation type="submission" date="2023-10" db="EMBL/GenBank/DDBJ databases">
        <authorList>
            <person name="Chen Y."/>
            <person name="Shah S."/>
            <person name="Dougan E. K."/>
            <person name="Thang M."/>
            <person name="Chan C."/>
        </authorList>
    </citation>
    <scope>NUCLEOTIDE SEQUENCE [LARGE SCALE GENOMIC DNA]</scope>
</reference>
<accession>A0ABN9S8C3</accession>
<comment type="similarity">
    <text evidence="2">Belongs to the CRT-like transporter family.</text>
</comment>
<feature type="transmembrane region" description="Helical" evidence="7">
    <location>
        <begin position="67"/>
        <end position="88"/>
    </location>
</feature>
<feature type="transmembrane region" description="Helical" evidence="7">
    <location>
        <begin position="215"/>
        <end position="241"/>
    </location>
</feature>
<feature type="transmembrane region" description="Helical" evidence="7">
    <location>
        <begin position="95"/>
        <end position="115"/>
    </location>
</feature>
<keyword evidence="4 7" id="KW-0812">Transmembrane</keyword>
<dbReference type="Proteomes" id="UP001189429">
    <property type="component" value="Unassembled WGS sequence"/>
</dbReference>
<evidence type="ECO:0000256" key="6">
    <source>
        <dbReference type="ARBA" id="ARBA00023136"/>
    </source>
</evidence>
<dbReference type="PANTHER" id="PTHR31326">
    <property type="entry name" value="PROTEIN CLT2, CHLOROPLASTIC"/>
    <property type="match status" value="1"/>
</dbReference>
<sequence length="247" mass="25659">MVGKTTSSYDCVGMDYFPGLRSGTKGVAASFRFARRGAGLLCLAGAGASEAASFVLVPLFAARLPGSLIPVTAQSLLGFSMLFSALLLQRRFGALQVLGVVVVAAGVASCTLLGASTGGTVAAGGAAAELGKRLLVLRNVAGLACGYGFISFSLALKEVAFLRYRQREEDGLNAGVVNFVVAFWQGLGLFLLWPMNFALITQLSPQAYFAGARVAFRGALAVLVPYLAVNLVYNVMTTAVLRGLSAM</sequence>
<evidence type="ECO:0000313" key="8">
    <source>
        <dbReference type="EMBL" id="CAK0827303.1"/>
    </source>
</evidence>
<name>A0ABN9S8C3_9DINO</name>
<dbReference type="Pfam" id="PF08627">
    <property type="entry name" value="CRT-like"/>
    <property type="match status" value="1"/>
</dbReference>
<evidence type="ECO:0000256" key="4">
    <source>
        <dbReference type="ARBA" id="ARBA00022692"/>
    </source>
</evidence>
<evidence type="ECO:0000256" key="3">
    <source>
        <dbReference type="ARBA" id="ARBA00022448"/>
    </source>
</evidence>
<feature type="non-terminal residue" evidence="8">
    <location>
        <position position="247"/>
    </location>
</feature>
<evidence type="ECO:0000313" key="9">
    <source>
        <dbReference type="Proteomes" id="UP001189429"/>
    </source>
</evidence>
<dbReference type="PANTHER" id="PTHR31326:SF1">
    <property type="entry name" value="PROTEIN CLT2, CHLOROPLASTIC"/>
    <property type="match status" value="1"/>
</dbReference>
<dbReference type="EMBL" id="CAUYUJ010009635">
    <property type="protein sequence ID" value="CAK0827303.1"/>
    <property type="molecule type" value="Genomic_DNA"/>
</dbReference>
<feature type="transmembrane region" description="Helical" evidence="7">
    <location>
        <begin position="135"/>
        <end position="156"/>
    </location>
</feature>
<evidence type="ECO:0000256" key="7">
    <source>
        <dbReference type="SAM" id="Phobius"/>
    </source>
</evidence>
<feature type="transmembrane region" description="Helical" evidence="7">
    <location>
        <begin position="40"/>
        <end position="61"/>
    </location>
</feature>
<organism evidence="8 9">
    <name type="scientific">Prorocentrum cordatum</name>
    <dbReference type="NCBI Taxonomy" id="2364126"/>
    <lineage>
        <taxon>Eukaryota</taxon>
        <taxon>Sar</taxon>
        <taxon>Alveolata</taxon>
        <taxon>Dinophyceae</taxon>
        <taxon>Prorocentrales</taxon>
        <taxon>Prorocentraceae</taxon>
        <taxon>Prorocentrum</taxon>
    </lineage>
</organism>
<evidence type="ECO:0000256" key="2">
    <source>
        <dbReference type="ARBA" id="ARBA00006690"/>
    </source>
</evidence>
<keyword evidence="3" id="KW-0813">Transport</keyword>
<evidence type="ECO:0000256" key="5">
    <source>
        <dbReference type="ARBA" id="ARBA00022989"/>
    </source>
</evidence>
<keyword evidence="6 7" id="KW-0472">Membrane</keyword>